<protein>
    <submittedName>
        <fullName evidence="2">Uncharacterized protein</fullName>
    </submittedName>
</protein>
<evidence type="ECO:0000313" key="3">
    <source>
        <dbReference type="Proteomes" id="UP001215280"/>
    </source>
</evidence>
<name>A0AAD7HAN4_9AGAR</name>
<feature type="transmembrane region" description="Helical" evidence="1">
    <location>
        <begin position="96"/>
        <end position="115"/>
    </location>
</feature>
<evidence type="ECO:0000256" key="1">
    <source>
        <dbReference type="SAM" id="Phobius"/>
    </source>
</evidence>
<dbReference type="EMBL" id="JARJLG010000332">
    <property type="protein sequence ID" value="KAJ7716388.1"/>
    <property type="molecule type" value="Genomic_DNA"/>
</dbReference>
<organism evidence="2 3">
    <name type="scientific">Mycena maculata</name>
    <dbReference type="NCBI Taxonomy" id="230809"/>
    <lineage>
        <taxon>Eukaryota</taxon>
        <taxon>Fungi</taxon>
        <taxon>Dikarya</taxon>
        <taxon>Basidiomycota</taxon>
        <taxon>Agaricomycotina</taxon>
        <taxon>Agaricomycetes</taxon>
        <taxon>Agaricomycetidae</taxon>
        <taxon>Agaricales</taxon>
        <taxon>Marasmiineae</taxon>
        <taxon>Mycenaceae</taxon>
        <taxon>Mycena</taxon>
    </lineage>
</organism>
<keyword evidence="3" id="KW-1185">Reference proteome</keyword>
<keyword evidence="1" id="KW-0812">Transmembrane</keyword>
<evidence type="ECO:0000313" key="2">
    <source>
        <dbReference type="EMBL" id="KAJ7716388.1"/>
    </source>
</evidence>
<accession>A0AAD7HAN4</accession>
<sequence length="166" mass="18192">MALGFGVMFQKSRRGVLGELAPQRLVGTRMNYLIFSDSQVLGALCSSFQRRSDLTPIPDSPDPGHSTLLNVAVEHLGLTISRSGSRNARQTRRLTSFWIVSVLFVFQCVVGSFPVRLKSTVSFRDARSCLSPQLQDDVSRSSAIYSSCKLPVLSASGPLYFRSGCL</sequence>
<comment type="caution">
    <text evidence="2">The sequence shown here is derived from an EMBL/GenBank/DDBJ whole genome shotgun (WGS) entry which is preliminary data.</text>
</comment>
<proteinExistence type="predicted"/>
<dbReference type="Proteomes" id="UP001215280">
    <property type="component" value="Unassembled WGS sequence"/>
</dbReference>
<gene>
    <name evidence="2" type="ORF">DFH07DRAFT_354901</name>
</gene>
<keyword evidence="1" id="KW-1133">Transmembrane helix</keyword>
<keyword evidence="1" id="KW-0472">Membrane</keyword>
<dbReference type="AlphaFoldDB" id="A0AAD7HAN4"/>
<reference evidence="2" key="1">
    <citation type="submission" date="2023-03" db="EMBL/GenBank/DDBJ databases">
        <title>Massive genome expansion in bonnet fungi (Mycena s.s.) driven by repeated elements and novel gene families across ecological guilds.</title>
        <authorList>
            <consortium name="Lawrence Berkeley National Laboratory"/>
            <person name="Harder C.B."/>
            <person name="Miyauchi S."/>
            <person name="Viragh M."/>
            <person name="Kuo A."/>
            <person name="Thoen E."/>
            <person name="Andreopoulos B."/>
            <person name="Lu D."/>
            <person name="Skrede I."/>
            <person name="Drula E."/>
            <person name="Henrissat B."/>
            <person name="Morin E."/>
            <person name="Kohler A."/>
            <person name="Barry K."/>
            <person name="LaButti K."/>
            <person name="Morin E."/>
            <person name="Salamov A."/>
            <person name="Lipzen A."/>
            <person name="Mereny Z."/>
            <person name="Hegedus B."/>
            <person name="Baldrian P."/>
            <person name="Stursova M."/>
            <person name="Weitz H."/>
            <person name="Taylor A."/>
            <person name="Grigoriev I.V."/>
            <person name="Nagy L.G."/>
            <person name="Martin F."/>
            <person name="Kauserud H."/>
        </authorList>
    </citation>
    <scope>NUCLEOTIDE SEQUENCE</scope>
    <source>
        <strain evidence="2">CBHHK188m</strain>
    </source>
</reference>